<accession>A0A8K0NWW1</accession>
<evidence type="ECO:0000313" key="1">
    <source>
        <dbReference type="EMBL" id="KAG8222739.1"/>
    </source>
</evidence>
<sequence>MRCQGLALLANSIDSDSLCKLIVLLIVEWQKLGSEFVGMVCDQGSINQKALNKLFQDNVNKSGSFSFISNSEPIDVKYKYIQVKDQNKRKKENNISTSSSAKLSFATMMNSRDEGNEAASKLLEEVTTRRPARAKRVHSKWRKTDHIQSQLSGEEALSLIISSELTKRQYKIL</sequence>
<reference evidence="1" key="1">
    <citation type="submission" date="2013-04" db="EMBL/GenBank/DDBJ databases">
        <authorList>
            <person name="Qu J."/>
            <person name="Murali S.C."/>
            <person name="Bandaranaike D."/>
            <person name="Bellair M."/>
            <person name="Blankenburg K."/>
            <person name="Chao H."/>
            <person name="Dinh H."/>
            <person name="Doddapaneni H."/>
            <person name="Downs B."/>
            <person name="Dugan-Rocha S."/>
            <person name="Elkadiri S."/>
            <person name="Gnanaolivu R.D."/>
            <person name="Hernandez B."/>
            <person name="Javaid M."/>
            <person name="Jayaseelan J.C."/>
            <person name="Lee S."/>
            <person name="Li M."/>
            <person name="Ming W."/>
            <person name="Munidasa M."/>
            <person name="Muniz J."/>
            <person name="Nguyen L."/>
            <person name="Ongeri F."/>
            <person name="Osuji N."/>
            <person name="Pu L.-L."/>
            <person name="Puazo M."/>
            <person name="Qu C."/>
            <person name="Quiroz J."/>
            <person name="Raj R."/>
            <person name="Weissenberger G."/>
            <person name="Xin Y."/>
            <person name="Zou X."/>
            <person name="Han Y."/>
            <person name="Richards S."/>
            <person name="Worley K."/>
            <person name="Muzny D."/>
            <person name="Gibbs R."/>
        </authorList>
    </citation>
    <scope>NUCLEOTIDE SEQUENCE</scope>
    <source>
        <strain evidence="1">Sampled in the wild</strain>
    </source>
</reference>
<organism evidence="1 2">
    <name type="scientific">Ladona fulva</name>
    <name type="common">Scarce chaser dragonfly</name>
    <name type="synonym">Libellula fulva</name>
    <dbReference type="NCBI Taxonomy" id="123851"/>
    <lineage>
        <taxon>Eukaryota</taxon>
        <taxon>Metazoa</taxon>
        <taxon>Ecdysozoa</taxon>
        <taxon>Arthropoda</taxon>
        <taxon>Hexapoda</taxon>
        <taxon>Insecta</taxon>
        <taxon>Pterygota</taxon>
        <taxon>Palaeoptera</taxon>
        <taxon>Odonata</taxon>
        <taxon>Epiprocta</taxon>
        <taxon>Anisoptera</taxon>
        <taxon>Libelluloidea</taxon>
        <taxon>Libellulidae</taxon>
        <taxon>Ladona</taxon>
    </lineage>
</organism>
<comment type="caution">
    <text evidence="1">The sequence shown here is derived from an EMBL/GenBank/DDBJ whole genome shotgun (WGS) entry which is preliminary data.</text>
</comment>
<keyword evidence="2" id="KW-1185">Reference proteome</keyword>
<dbReference type="AlphaFoldDB" id="A0A8K0NWW1"/>
<evidence type="ECO:0000313" key="2">
    <source>
        <dbReference type="Proteomes" id="UP000792457"/>
    </source>
</evidence>
<proteinExistence type="predicted"/>
<name>A0A8K0NWW1_LADFU</name>
<dbReference type="EMBL" id="KZ308143">
    <property type="protein sequence ID" value="KAG8222739.1"/>
    <property type="molecule type" value="Genomic_DNA"/>
</dbReference>
<protein>
    <submittedName>
        <fullName evidence="1">Uncharacterized protein</fullName>
    </submittedName>
</protein>
<dbReference type="Proteomes" id="UP000792457">
    <property type="component" value="Unassembled WGS sequence"/>
</dbReference>
<reference evidence="1" key="2">
    <citation type="submission" date="2017-10" db="EMBL/GenBank/DDBJ databases">
        <title>Ladona fulva Genome sequencing and assembly.</title>
        <authorList>
            <person name="Murali S."/>
            <person name="Richards S."/>
            <person name="Bandaranaike D."/>
            <person name="Bellair M."/>
            <person name="Blankenburg K."/>
            <person name="Chao H."/>
            <person name="Dinh H."/>
            <person name="Doddapaneni H."/>
            <person name="Dugan-Rocha S."/>
            <person name="Elkadiri S."/>
            <person name="Gnanaolivu R."/>
            <person name="Hernandez B."/>
            <person name="Skinner E."/>
            <person name="Javaid M."/>
            <person name="Lee S."/>
            <person name="Li M."/>
            <person name="Ming W."/>
            <person name="Munidasa M."/>
            <person name="Muniz J."/>
            <person name="Nguyen L."/>
            <person name="Hughes D."/>
            <person name="Osuji N."/>
            <person name="Pu L.-L."/>
            <person name="Puazo M."/>
            <person name="Qu C."/>
            <person name="Quiroz J."/>
            <person name="Raj R."/>
            <person name="Weissenberger G."/>
            <person name="Xin Y."/>
            <person name="Zou X."/>
            <person name="Han Y."/>
            <person name="Worley K."/>
            <person name="Muzny D."/>
            <person name="Gibbs R."/>
        </authorList>
    </citation>
    <scope>NUCLEOTIDE SEQUENCE</scope>
    <source>
        <strain evidence="1">Sampled in the wild</strain>
    </source>
</reference>
<dbReference type="OrthoDB" id="8193306at2759"/>
<gene>
    <name evidence="1" type="ORF">J437_LFUL008137</name>
</gene>